<evidence type="ECO:0000256" key="17">
    <source>
        <dbReference type="ARBA" id="ARBA00030944"/>
    </source>
</evidence>
<evidence type="ECO:0000256" key="7">
    <source>
        <dbReference type="ARBA" id="ARBA00022963"/>
    </source>
</evidence>
<keyword evidence="6" id="KW-0479">Metal-binding</keyword>
<reference evidence="22 23" key="1">
    <citation type="journal article" date="2019" name="Emerg. Microbes Infect.">
        <title>Comprehensive subspecies identification of 175 nontuberculous mycobacteria species based on 7547 genomic profiles.</title>
        <authorList>
            <person name="Matsumoto Y."/>
            <person name="Kinjo T."/>
            <person name="Motooka D."/>
            <person name="Nabeya D."/>
            <person name="Jung N."/>
            <person name="Uechi K."/>
            <person name="Horii T."/>
            <person name="Iida T."/>
            <person name="Fujita J."/>
            <person name="Nakamura S."/>
        </authorList>
    </citation>
    <scope>NUCLEOTIDE SEQUENCE [LARGE SCALE GENOMIC DNA]</scope>
    <source>
        <strain evidence="22 23">JCM 30723</strain>
    </source>
</reference>
<keyword evidence="10" id="KW-0408">Iron</keyword>
<evidence type="ECO:0000256" key="10">
    <source>
        <dbReference type="ARBA" id="ARBA00023004"/>
    </source>
</evidence>
<keyword evidence="11" id="KW-0411">Iron-sulfur</keyword>
<evidence type="ECO:0000313" key="22">
    <source>
        <dbReference type="EMBL" id="GFG83967.1"/>
    </source>
</evidence>
<evidence type="ECO:0000313" key="23">
    <source>
        <dbReference type="Proteomes" id="UP000465305"/>
    </source>
</evidence>
<keyword evidence="7" id="KW-0442">Lipid degradation</keyword>
<dbReference type="EC" id="1.14.19.21" evidence="16"/>
<dbReference type="InterPro" id="IPR050584">
    <property type="entry name" value="Cholesterol_7-desaturase"/>
</dbReference>
<comment type="pathway">
    <text evidence="3">Hormone biosynthesis.</text>
</comment>
<comment type="catalytic activity">
    <reaction evidence="20">
        <text>cholesterol + NADPH + O2 + H(+) = 7-dehydrocholesterol + NADP(+) + 2 H2O</text>
        <dbReference type="Rhea" id="RHEA:45024"/>
        <dbReference type="ChEBI" id="CHEBI:15377"/>
        <dbReference type="ChEBI" id="CHEBI:15378"/>
        <dbReference type="ChEBI" id="CHEBI:15379"/>
        <dbReference type="ChEBI" id="CHEBI:16113"/>
        <dbReference type="ChEBI" id="CHEBI:17759"/>
        <dbReference type="ChEBI" id="CHEBI:57783"/>
        <dbReference type="ChEBI" id="CHEBI:58349"/>
        <dbReference type="EC" id="1.14.19.21"/>
    </reaction>
    <physiologicalReaction direction="left-to-right" evidence="20">
        <dbReference type="Rhea" id="RHEA:45025"/>
    </physiologicalReaction>
</comment>
<dbReference type="GO" id="GO:0170056">
    <property type="term" value="F:cholesterol 7-desaturase [NAD(P)H] activity"/>
    <property type="evidence" value="ECO:0007669"/>
    <property type="project" value="UniProtKB-EC"/>
</dbReference>
<dbReference type="GO" id="GO:0004497">
    <property type="term" value="F:monooxygenase activity"/>
    <property type="evidence" value="ECO:0007669"/>
    <property type="project" value="UniProtKB-ARBA"/>
</dbReference>
<dbReference type="GO" id="GO:0016042">
    <property type="term" value="P:lipid catabolic process"/>
    <property type="evidence" value="ECO:0007669"/>
    <property type="project" value="UniProtKB-KW"/>
</dbReference>
<comment type="similarity">
    <text evidence="15">Belongs to the cholesterol 7-desaturase family.</text>
</comment>
<evidence type="ECO:0000256" key="12">
    <source>
        <dbReference type="ARBA" id="ARBA00023136"/>
    </source>
</evidence>
<dbReference type="EMBL" id="BLKY01000001">
    <property type="protein sequence ID" value="GFG83967.1"/>
    <property type="molecule type" value="Genomic_DNA"/>
</dbReference>
<dbReference type="SUPFAM" id="SSF50022">
    <property type="entry name" value="ISP domain"/>
    <property type="match status" value="1"/>
</dbReference>
<evidence type="ECO:0000256" key="3">
    <source>
        <dbReference type="ARBA" id="ARBA00004972"/>
    </source>
</evidence>
<comment type="cofactor">
    <cofactor evidence="1">
        <name>Fe cation</name>
        <dbReference type="ChEBI" id="CHEBI:24875"/>
    </cofactor>
</comment>
<evidence type="ECO:0000256" key="13">
    <source>
        <dbReference type="ARBA" id="ARBA00023221"/>
    </source>
</evidence>
<evidence type="ECO:0000256" key="5">
    <source>
        <dbReference type="ARBA" id="ARBA00022714"/>
    </source>
</evidence>
<evidence type="ECO:0000256" key="19">
    <source>
        <dbReference type="ARBA" id="ARBA00047853"/>
    </source>
</evidence>
<dbReference type="GO" id="GO:0046872">
    <property type="term" value="F:metal ion binding"/>
    <property type="evidence" value="ECO:0007669"/>
    <property type="project" value="UniProtKB-KW"/>
</dbReference>
<dbReference type="RefSeq" id="WP_083039180.1">
    <property type="nucleotide sequence ID" value="NZ_BLKY01000001.1"/>
</dbReference>
<comment type="caution">
    <text evidence="22">The sequence shown here is derived from an EMBL/GenBank/DDBJ whole genome shotgun (WGS) entry which is preliminary data.</text>
</comment>
<dbReference type="CDD" id="cd03469">
    <property type="entry name" value="Rieske_RO_Alpha_N"/>
    <property type="match status" value="1"/>
</dbReference>
<evidence type="ECO:0000256" key="16">
    <source>
        <dbReference type="ARBA" id="ARBA00026095"/>
    </source>
</evidence>
<protein>
    <recommendedName>
        <fullName evidence="16">cholesterol 7-desaturase</fullName>
        <ecNumber evidence="16">1.14.19.21</ecNumber>
    </recommendedName>
    <alternativeName>
        <fullName evidence="17">Rieske-type oxygenase</fullName>
    </alternativeName>
</protein>
<evidence type="ECO:0000256" key="11">
    <source>
        <dbReference type="ARBA" id="ARBA00023014"/>
    </source>
</evidence>
<dbReference type="InterPro" id="IPR017941">
    <property type="entry name" value="Rieske_2Fe-2S"/>
</dbReference>
<evidence type="ECO:0000256" key="14">
    <source>
        <dbReference type="ARBA" id="ARBA00025712"/>
    </source>
</evidence>
<dbReference type="Pfam" id="PF00355">
    <property type="entry name" value="Rieske"/>
    <property type="match status" value="1"/>
</dbReference>
<comment type="subunit">
    <text evidence="18">Homotrimer. The two-component system 3-ketosteroid-9-alpha-monooxygenase is composed of an oxygenase component KshA and a reductase component KshB.</text>
</comment>
<name>A0A7I9Y5U4_MYCAL</name>
<dbReference type="SUPFAM" id="SSF55961">
    <property type="entry name" value="Bet v1-like"/>
    <property type="match status" value="1"/>
</dbReference>
<dbReference type="GO" id="GO:0016020">
    <property type="term" value="C:membrane"/>
    <property type="evidence" value="ECO:0007669"/>
    <property type="project" value="UniProtKB-SubCell"/>
</dbReference>
<dbReference type="Gene3D" id="3.90.380.10">
    <property type="entry name" value="Naphthalene 1,2-dioxygenase Alpha Subunit, Chain A, domain 1"/>
    <property type="match status" value="1"/>
</dbReference>
<evidence type="ECO:0000256" key="6">
    <source>
        <dbReference type="ARBA" id="ARBA00022723"/>
    </source>
</evidence>
<accession>A0A7I9Y5U4</accession>
<evidence type="ECO:0000256" key="9">
    <source>
        <dbReference type="ARBA" id="ARBA00023002"/>
    </source>
</evidence>
<dbReference type="PANTHER" id="PTHR21266">
    <property type="entry name" value="IRON-SULFUR DOMAIN CONTAINING PROTEIN"/>
    <property type="match status" value="1"/>
</dbReference>
<keyword evidence="5" id="KW-0001">2Fe-2S</keyword>
<keyword evidence="12" id="KW-0472">Membrane</keyword>
<dbReference type="PANTHER" id="PTHR21266:SF32">
    <property type="entry name" value="CHOLESTEROL 7-DESATURASE NVD"/>
    <property type="match status" value="1"/>
</dbReference>
<evidence type="ECO:0000256" key="8">
    <source>
        <dbReference type="ARBA" id="ARBA00022989"/>
    </source>
</evidence>
<evidence type="ECO:0000256" key="20">
    <source>
        <dbReference type="ARBA" id="ARBA00049548"/>
    </source>
</evidence>
<keyword evidence="4" id="KW-0812">Transmembrane</keyword>
<comment type="catalytic activity">
    <reaction evidence="19">
        <text>cholesterol + NADH + O2 + H(+) = 7-dehydrocholesterol + NAD(+) + 2 H2O</text>
        <dbReference type="Rhea" id="RHEA:51644"/>
        <dbReference type="ChEBI" id="CHEBI:15377"/>
        <dbReference type="ChEBI" id="CHEBI:15378"/>
        <dbReference type="ChEBI" id="CHEBI:15379"/>
        <dbReference type="ChEBI" id="CHEBI:16113"/>
        <dbReference type="ChEBI" id="CHEBI:17759"/>
        <dbReference type="ChEBI" id="CHEBI:57540"/>
        <dbReference type="ChEBI" id="CHEBI:57945"/>
        <dbReference type="EC" id="1.14.19.21"/>
    </reaction>
    <physiologicalReaction direction="left-to-right" evidence="19">
        <dbReference type="Rhea" id="RHEA:51645"/>
    </physiologicalReaction>
</comment>
<comment type="pathway">
    <text evidence="14">Steroid hormone biosynthesis; dafachronic acid biosynthesis.</text>
</comment>
<dbReference type="Gene3D" id="2.102.10.10">
    <property type="entry name" value="Rieske [2Fe-2S] iron-sulphur domain"/>
    <property type="match status" value="1"/>
</dbReference>
<evidence type="ECO:0000256" key="4">
    <source>
        <dbReference type="ARBA" id="ARBA00022692"/>
    </source>
</evidence>
<keyword evidence="13" id="KW-0753">Steroid metabolism</keyword>
<dbReference type="AlphaFoldDB" id="A0A7I9Y5U4"/>
<dbReference type="GO" id="GO:0051537">
    <property type="term" value="F:2 iron, 2 sulfur cluster binding"/>
    <property type="evidence" value="ECO:0007669"/>
    <property type="project" value="UniProtKB-KW"/>
</dbReference>
<proteinExistence type="inferred from homology"/>
<dbReference type="GO" id="GO:0008203">
    <property type="term" value="P:cholesterol metabolic process"/>
    <property type="evidence" value="ECO:0007669"/>
    <property type="project" value="InterPro"/>
</dbReference>
<dbReference type="Proteomes" id="UP000465305">
    <property type="component" value="Unassembled WGS sequence"/>
</dbReference>
<keyword evidence="8" id="KW-1133">Transmembrane helix</keyword>
<dbReference type="InterPro" id="IPR045605">
    <property type="entry name" value="KshA-like_C"/>
</dbReference>
<dbReference type="InterPro" id="IPR036922">
    <property type="entry name" value="Rieske_2Fe-2S_sf"/>
</dbReference>
<evidence type="ECO:0000256" key="2">
    <source>
        <dbReference type="ARBA" id="ARBA00004370"/>
    </source>
</evidence>
<evidence type="ECO:0000256" key="1">
    <source>
        <dbReference type="ARBA" id="ARBA00001962"/>
    </source>
</evidence>
<dbReference type="Pfam" id="PF19298">
    <property type="entry name" value="KshA_C"/>
    <property type="match status" value="1"/>
</dbReference>
<feature type="domain" description="Rieske" evidence="21">
    <location>
        <begin position="12"/>
        <end position="115"/>
    </location>
</feature>
<evidence type="ECO:0000259" key="21">
    <source>
        <dbReference type="PROSITE" id="PS51296"/>
    </source>
</evidence>
<keyword evidence="13" id="KW-0443">Lipid metabolism</keyword>
<gene>
    <name evidence="22" type="ORF">MALGJ_06430</name>
</gene>
<comment type="subcellular location">
    <subcellularLocation>
        <location evidence="2">Membrane</location>
    </subcellularLocation>
</comment>
<organism evidence="22 23">
    <name type="scientific">Mycolicibacter algericus</name>
    <name type="common">Mycobacterium algericum</name>
    <dbReference type="NCBI Taxonomy" id="1288388"/>
    <lineage>
        <taxon>Bacteria</taxon>
        <taxon>Bacillati</taxon>
        <taxon>Actinomycetota</taxon>
        <taxon>Actinomycetes</taxon>
        <taxon>Mycobacteriales</taxon>
        <taxon>Mycobacteriaceae</taxon>
        <taxon>Mycolicibacter</taxon>
    </lineage>
</organism>
<evidence type="ECO:0000256" key="15">
    <source>
        <dbReference type="ARBA" id="ARBA00025729"/>
    </source>
</evidence>
<sequence length="326" mass="36682">MTGLPSMQPTGWFQVAWSTDLTVGDVKPLNYFGTEMVAFRDLDGTVNVLDAHCQHLGANLSVGGCVVEGGIQCPFHGWVWSGQGRNVRIPYEDRPNRGRRMRSYPVAELNECIYVWHDVERRDPLWQIPAALDVLGEHIRSQRYSRLGVDEQEVYRGIHVHPQVIAENAVDPHHFRFVHRTPISPVVLSEHTDASTWHAKVGFGKRWADGVDRPGDSVNTIEIHWSGLGVSFNGEQTKDGVRIIAICATPVDETTSDIFATYWISEGADYDERLRAAKAALPDDIKIWDHQKYMDQPALAPSEAAGFKQLRRWARSFYPQQAAAQA</sequence>
<dbReference type="PROSITE" id="PS51296">
    <property type="entry name" value="RIESKE"/>
    <property type="match status" value="1"/>
</dbReference>
<evidence type="ECO:0000256" key="18">
    <source>
        <dbReference type="ARBA" id="ARBA00046982"/>
    </source>
</evidence>
<keyword evidence="9" id="KW-0560">Oxidoreductase</keyword>
<dbReference type="GO" id="GO:0005737">
    <property type="term" value="C:cytoplasm"/>
    <property type="evidence" value="ECO:0007669"/>
    <property type="project" value="TreeGrafter"/>
</dbReference>